<dbReference type="AlphaFoldDB" id="X1CV04"/>
<gene>
    <name evidence="1" type="ORF">S01H4_52302</name>
</gene>
<reference evidence="1" key="1">
    <citation type="journal article" date="2014" name="Front. Microbiol.">
        <title>High frequency of phylogenetically diverse reductive dehalogenase-homologous genes in deep subseafloor sedimentary metagenomes.</title>
        <authorList>
            <person name="Kawai M."/>
            <person name="Futagami T."/>
            <person name="Toyoda A."/>
            <person name="Takaki Y."/>
            <person name="Nishi S."/>
            <person name="Hori S."/>
            <person name="Arai W."/>
            <person name="Tsubouchi T."/>
            <person name="Morono Y."/>
            <person name="Uchiyama I."/>
            <person name="Ito T."/>
            <person name="Fujiyama A."/>
            <person name="Inagaki F."/>
            <person name="Takami H."/>
        </authorList>
    </citation>
    <scope>NUCLEOTIDE SEQUENCE</scope>
    <source>
        <strain evidence="1">Expedition CK06-06</strain>
    </source>
</reference>
<dbReference type="EMBL" id="BART01029866">
    <property type="protein sequence ID" value="GAH11642.1"/>
    <property type="molecule type" value="Genomic_DNA"/>
</dbReference>
<accession>X1CV04</accession>
<organism evidence="1">
    <name type="scientific">marine sediment metagenome</name>
    <dbReference type="NCBI Taxonomy" id="412755"/>
    <lineage>
        <taxon>unclassified sequences</taxon>
        <taxon>metagenomes</taxon>
        <taxon>ecological metagenomes</taxon>
    </lineage>
</organism>
<sequence length="44" mass="5032">HLGGHHDCKEVGQLWEEDWQHADIRLVPGVKVAIELADFPCLIR</sequence>
<protein>
    <submittedName>
        <fullName evidence="1">Uncharacterized protein</fullName>
    </submittedName>
</protein>
<comment type="caution">
    <text evidence="1">The sequence shown here is derived from an EMBL/GenBank/DDBJ whole genome shotgun (WGS) entry which is preliminary data.</text>
</comment>
<feature type="non-terminal residue" evidence="1">
    <location>
        <position position="1"/>
    </location>
</feature>
<evidence type="ECO:0000313" key="1">
    <source>
        <dbReference type="EMBL" id="GAH11642.1"/>
    </source>
</evidence>
<name>X1CV04_9ZZZZ</name>
<proteinExistence type="predicted"/>